<dbReference type="InterPro" id="IPR002145">
    <property type="entry name" value="CopG"/>
</dbReference>
<dbReference type="GeneID" id="5325204"/>
<dbReference type="Proteomes" id="UP000001107">
    <property type="component" value="Chromosome"/>
</dbReference>
<dbReference type="Gene3D" id="1.10.1220.10">
    <property type="entry name" value="Met repressor-like"/>
    <property type="match status" value="1"/>
</dbReference>
<keyword evidence="2" id="KW-0805">Transcription regulation</keyword>
<evidence type="ECO:0000256" key="3">
    <source>
        <dbReference type="ARBA" id="ARBA00023125"/>
    </source>
</evidence>
<dbReference type="Pfam" id="PF01402">
    <property type="entry name" value="RHH_1"/>
    <property type="match status" value="1"/>
</dbReference>
<dbReference type="PANTHER" id="PTHR34719">
    <property type="entry name" value="NICKEL-RESPONSIVE REGULATOR"/>
    <property type="match status" value="1"/>
</dbReference>
<keyword evidence="4" id="KW-0804">Transcription</keyword>
<dbReference type="InterPro" id="IPR013321">
    <property type="entry name" value="Arc_rbn_hlx_hlx"/>
</dbReference>
<dbReference type="AlphaFoldDB" id="A6USL4"/>
<dbReference type="OrthoDB" id="25654at2157"/>
<reference evidence="7" key="1">
    <citation type="submission" date="2007-06" db="EMBL/GenBank/DDBJ databases">
        <title>Complete sequence of Methanococcus vannielii SB.</title>
        <authorList>
            <consortium name="US DOE Joint Genome Institute"/>
            <person name="Copeland A."/>
            <person name="Lucas S."/>
            <person name="Lapidus A."/>
            <person name="Barry K."/>
            <person name="Glavina del Rio T."/>
            <person name="Dalin E."/>
            <person name="Tice H."/>
            <person name="Pitluck S."/>
            <person name="Chain P."/>
            <person name="Malfatti S."/>
            <person name="Shin M."/>
            <person name="Vergez L."/>
            <person name="Schmutz J."/>
            <person name="Larimer F."/>
            <person name="Land M."/>
            <person name="Hauser L."/>
            <person name="Kyrpides N."/>
            <person name="Anderson I."/>
            <person name="Sieprawska-Lupa M."/>
            <person name="Whitman W.B."/>
            <person name="Richardson P."/>
        </authorList>
    </citation>
    <scope>NUCLEOTIDE SEQUENCE [LARGE SCALE GENOMIC DNA]</scope>
    <source>
        <strain evidence="7">SB</strain>
    </source>
</reference>
<keyword evidence="3" id="KW-0238">DNA-binding</keyword>
<dbReference type="GO" id="GO:0003677">
    <property type="term" value="F:DNA binding"/>
    <property type="evidence" value="ECO:0007669"/>
    <property type="project" value="UniProtKB-KW"/>
</dbReference>
<feature type="domain" description="Transcription factor NikR nickel binding C-terminal" evidence="6">
    <location>
        <begin position="57"/>
        <end position="126"/>
    </location>
</feature>
<dbReference type="eggNOG" id="arCOG01008">
    <property type="taxonomic scope" value="Archaea"/>
</dbReference>
<sequence>MVNVERVSLSFPKFLLNELDNIVKSKNYSSRSELIRDAVRKYVLENNSLKSEGKVNGLITVVYEPSKEIMEEMSNIYFEYNEVIKSMNHSYVKTACNKNKKLESFVVEGDSKLISSFYVRVQNISGKIYDNILIF</sequence>
<dbReference type="InterPro" id="IPR010985">
    <property type="entry name" value="Ribbon_hlx_hlx"/>
</dbReference>
<keyword evidence="8" id="KW-1185">Reference proteome</keyword>
<evidence type="ECO:0000256" key="4">
    <source>
        <dbReference type="ARBA" id="ARBA00023163"/>
    </source>
</evidence>
<dbReference type="RefSeq" id="WP_012066400.1">
    <property type="nucleotide sequence ID" value="NC_009634.1"/>
</dbReference>
<evidence type="ECO:0000259" key="6">
    <source>
        <dbReference type="Pfam" id="PF08753"/>
    </source>
</evidence>
<feature type="domain" description="Ribbon-helix-helix protein CopG" evidence="5">
    <location>
        <begin position="5"/>
        <end position="44"/>
    </location>
</feature>
<comment type="similarity">
    <text evidence="1">Belongs to the transcriptional regulatory CopG/NikR family.</text>
</comment>
<accession>A6USL4</accession>
<organism evidence="7 8">
    <name type="scientific">Methanococcus vannielii (strain ATCC 35089 / DSM 1224 / JCM 13029 / OCM 148 / SB)</name>
    <dbReference type="NCBI Taxonomy" id="406327"/>
    <lineage>
        <taxon>Archaea</taxon>
        <taxon>Methanobacteriati</taxon>
        <taxon>Methanobacteriota</taxon>
        <taxon>Methanomada group</taxon>
        <taxon>Methanococci</taxon>
        <taxon>Methanococcales</taxon>
        <taxon>Methanococcaceae</taxon>
        <taxon>Methanococcus</taxon>
    </lineage>
</organism>
<proteinExistence type="inferred from homology"/>
<gene>
    <name evidence="7" type="ordered locus">Mevan_1594</name>
</gene>
<dbReference type="CDD" id="cd22231">
    <property type="entry name" value="RHH_NikR_HicB-like"/>
    <property type="match status" value="1"/>
</dbReference>
<evidence type="ECO:0000256" key="2">
    <source>
        <dbReference type="ARBA" id="ARBA00023015"/>
    </source>
</evidence>
<dbReference type="InterPro" id="IPR045865">
    <property type="entry name" value="ACT-like_dom_sf"/>
</dbReference>
<dbReference type="EMBL" id="CP000742">
    <property type="protein sequence ID" value="ABR55486.1"/>
    <property type="molecule type" value="Genomic_DNA"/>
</dbReference>
<dbReference type="STRING" id="406327.Mevan_1594"/>
<dbReference type="Pfam" id="PF08753">
    <property type="entry name" value="NikR_C"/>
    <property type="match status" value="1"/>
</dbReference>
<dbReference type="InterPro" id="IPR014864">
    <property type="entry name" value="TF_NikR_Ni-bd_C"/>
</dbReference>
<evidence type="ECO:0000259" key="5">
    <source>
        <dbReference type="Pfam" id="PF01402"/>
    </source>
</evidence>
<dbReference type="InterPro" id="IPR027271">
    <property type="entry name" value="Acetolactate_synth/TF_NikR_C"/>
</dbReference>
<evidence type="ECO:0000313" key="8">
    <source>
        <dbReference type="Proteomes" id="UP000001107"/>
    </source>
</evidence>
<dbReference type="KEGG" id="mvn:Mevan_1594"/>
<dbReference type="Gene3D" id="3.30.70.1150">
    <property type="entry name" value="ACT-like. Chain A, domain 2"/>
    <property type="match status" value="1"/>
</dbReference>
<dbReference type="GO" id="GO:0006355">
    <property type="term" value="P:regulation of DNA-templated transcription"/>
    <property type="evidence" value="ECO:0007669"/>
    <property type="project" value="InterPro"/>
</dbReference>
<dbReference type="SUPFAM" id="SSF47598">
    <property type="entry name" value="Ribbon-helix-helix"/>
    <property type="match status" value="1"/>
</dbReference>
<protein>
    <submittedName>
        <fullName evidence="7">Transcriptional regulator, CopG family</fullName>
    </submittedName>
</protein>
<name>A6USL4_METVS</name>
<dbReference type="InterPro" id="IPR050192">
    <property type="entry name" value="CopG/NikR_regulator"/>
</dbReference>
<dbReference type="HOGENOM" id="CLU_113319_1_2_2"/>
<evidence type="ECO:0000256" key="1">
    <source>
        <dbReference type="ARBA" id="ARBA00008478"/>
    </source>
</evidence>
<evidence type="ECO:0000313" key="7">
    <source>
        <dbReference type="EMBL" id="ABR55486.1"/>
    </source>
</evidence>
<dbReference type="SUPFAM" id="SSF55021">
    <property type="entry name" value="ACT-like"/>
    <property type="match status" value="1"/>
</dbReference>
<dbReference type="PANTHER" id="PTHR34719:SF2">
    <property type="entry name" value="NICKEL-RESPONSIVE REGULATOR"/>
    <property type="match status" value="1"/>
</dbReference>